<dbReference type="GO" id="GO:0004789">
    <property type="term" value="F:thiamine-phosphate diphosphorylase activity"/>
    <property type="evidence" value="ECO:0007669"/>
    <property type="project" value="UniProtKB-UniRule"/>
</dbReference>
<comment type="function">
    <text evidence="1 10">Condenses 4-methyl-5-(beta-hydroxyethyl)thiazole monophosphate (THZ-P) and 2-methyl-4-amino-5-hydroxymethyl pyrimidine pyrophosphate (HMP-PP) to form thiamine monophosphate (TMP).</text>
</comment>
<sequence length="219" mass="21282">MSRPTPDLRVYTVVDTSVCSLQDAPAVALAAALGGAGIIQLRAKHSPTRDVLAAFIAMGEALAGRAALVVDDRVDVFLAARAATEHVHGVHVGQSDLPAAAVRGLIGPDALLGLSASTVEQAAAAEALGAGVVDHLGVGAVHATPTKPDAPEPLGYAGVGLVAVSTALPCVAIGGLGLPDAAGVRSAGAAGLAVVRAVAGAQDPRAAAASLLAAWEAAA</sequence>
<comment type="pathway">
    <text evidence="2 10">Cofactor biosynthesis; thiamine diphosphate biosynthesis; thiamine phosphate from 4-amino-2-methyl-5-diphosphomethylpyrimidine and 4-methyl-5-(2-phosphoethyl)-thiazole: step 1/1.</text>
</comment>
<feature type="binding site" evidence="10">
    <location>
        <position position="147"/>
    </location>
    <ligand>
        <name>4-amino-2-methyl-5-(diphosphooxymethyl)pyrimidine</name>
        <dbReference type="ChEBI" id="CHEBI:57841"/>
    </ligand>
</feature>
<comment type="catalytic activity">
    <reaction evidence="9 10">
        <text>2-[(2R,5Z)-2-carboxy-4-methylthiazol-5(2H)-ylidene]ethyl phosphate + 4-amino-2-methyl-5-(diphosphooxymethyl)pyrimidine + 2 H(+) = thiamine phosphate + CO2 + diphosphate</text>
        <dbReference type="Rhea" id="RHEA:47844"/>
        <dbReference type="ChEBI" id="CHEBI:15378"/>
        <dbReference type="ChEBI" id="CHEBI:16526"/>
        <dbReference type="ChEBI" id="CHEBI:33019"/>
        <dbReference type="ChEBI" id="CHEBI:37575"/>
        <dbReference type="ChEBI" id="CHEBI:57841"/>
        <dbReference type="ChEBI" id="CHEBI:62899"/>
        <dbReference type="EC" id="2.5.1.3"/>
    </reaction>
</comment>
<evidence type="ECO:0000313" key="13">
    <source>
        <dbReference type="Proteomes" id="UP000265419"/>
    </source>
</evidence>
<evidence type="ECO:0000256" key="8">
    <source>
        <dbReference type="ARBA" id="ARBA00047851"/>
    </source>
</evidence>
<dbReference type="HAMAP" id="MF_00097">
    <property type="entry name" value="TMP_synthase"/>
    <property type="match status" value="1"/>
</dbReference>
<dbReference type="CDD" id="cd00564">
    <property type="entry name" value="TMP_TenI"/>
    <property type="match status" value="1"/>
</dbReference>
<dbReference type="PANTHER" id="PTHR20857:SF15">
    <property type="entry name" value="THIAMINE-PHOSPHATE SYNTHASE"/>
    <property type="match status" value="1"/>
</dbReference>
<gene>
    <name evidence="10" type="primary">thiE</name>
    <name evidence="12" type="ORF">DWB68_07810</name>
</gene>
<dbReference type="UniPathway" id="UPA00060">
    <property type="reaction ID" value="UER00141"/>
</dbReference>
<feature type="binding site" evidence="10">
    <location>
        <begin position="144"/>
        <end position="146"/>
    </location>
    <ligand>
        <name>2-[(2R,5Z)-2-carboxy-4-methylthiazol-5(2H)-ylidene]ethyl phosphate</name>
        <dbReference type="ChEBI" id="CHEBI:62899"/>
    </ligand>
</feature>
<feature type="binding site" evidence="10">
    <location>
        <position position="115"/>
    </location>
    <ligand>
        <name>4-amino-2-methyl-5-(diphosphooxymethyl)pyrimidine</name>
        <dbReference type="ChEBI" id="CHEBI:57841"/>
    </ligand>
</feature>
<dbReference type="EC" id="2.5.1.3" evidence="10"/>
<evidence type="ECO:0000256" key="10">
    <source>
        <dbReference type="HAMAP-Rule" id="MF_00097"/>
    </source>
</evidence>
<dbReference type="EMBL" id="QQXK01000013">
    <property type="protein sequence ID" value="RII42293.1"/>
    <property type="molecule type" value="Genomic_DNA"/>
</dbReference>
<dbReference type="Proteomes" id="UP000265419">
    <property type="component" value="Unassembled WGS sequence"/>
</dbReference>
<evidence type="ECO:0000256" key="9">
    <source>
        <dbReference type="ARBA" id="ARBA00047883"/>
    </source>
</evidence>
<dbReference type="AlphaFoldDB" id="A0A399J9N8"/>
<evidence type="ECO:0000256" key="4">
    <source>
        <dbReference type="ARBA" id="ARBA00022723"/>
    </source>
</evidence>
<feature type="binding site" evidence="10">
    <location>
        <begin position="40"/>
        <end position="44"/>
    </location>
    <ligand>
        <name>4-amino-2-methyl-5-(diphosphooxymethyl)pyrimidine</name>
        <dbReference type="ChEBI" id="CHEBI:57841"/>
    </ligand>
</feature>
<evidence type="ECO:0000256" key="3">
    <source>
        <dbReference type="ARBA" id="ARBA00022679"/>
    </source>
</evidence>
<accession>A0A399J9N8</accession>
<evidence type="ECO:0000256" key="1">
    <source>
        <dbReference type="ARBA" id="ARBA00003814"/>
    </source>
</evidence>
<dbReference type="InterPro" id="IPR022998">
    <property type="entry name" value="ThiamineP_synth_TenI"/>
</dbReference>
<name>A0A399J9N8_9MICC</name>
<feature type="binding site" evidence="10">
    <location>
        <position position="175"/>
    </location>
    <ligand>
        <name>2-[(2R,5Z)-2-carboxy-4-methylthiazol-5(2H)-ylidene]ethyl phosphate</name>
        <dbReference type="ChEBI" id="CHEBI:62899"/>
    </ligand>
</feature>
<proteinExistence type="inferred from homology"/>
<comment type="caution">
    <text evidence="10">Lacks conserved residue(s) required for the propagation of feature annotation.</text>
</comment>
<evidence type="ECO:0000259" key="11">
    <source>
        <dbReference type="Pfam" id="PF02581"/>
    </source>
</evidence>
<dbReference type="GO" id="GO:0000287">
    <property type="term" value="F:magnesium ion binding"/>
    <property type="evidence" value="ECO:0007669"/>
    <property type="project" value="UniProtKB-UniRule"/>
</dbReference>
<dbReference type="Pfam" id="PF02581">
    <property type="entry name" value="TMP-TENI"/>
    <property type="match status" value="1"/>
</dbReference>
<evidence type="ECO:0000313" key="12">
    <source>
        <dbReference type="EMBL" id="RII42293.1"/>
    </source>
</evidence>
<feature type="binding site" evidence="10">
    <location>
        <position position="96"/>
    </location>
    <ligand>
        <name>Mg(2+)</name>
        <dbReference type="ChEBI" id="CHEBI:18420"/>
    </ligand>
</feature>
<dbReference type="GO" id="GO:0009229">
    <property type="term" value="P:thiamine diphosphate biosynthetic process"/>
    <property type="evidence" value="ECO:0007669"/>
    <property type="project" value="UniProtKB-UniRule"/>
</dbReference>
<comment type="catalytic activity">
    <reaction evidence="8 10">
        <text>2-(2-carboxy-4-methylthiazol-5-yl)ethyl phosphate + 4-amino-2-methyl-5-(diphosphooxymethyl)pyrimidine + 2 H(+) = thiamine phosphate + CO2 + diphosphate</text>
        <dbReference type="Rhea" id="RHEA:47848"/>
        <dbReference type="ChEBI" id="CHEBI:15378"/>
        <dbReference type="ChEBI" id="CHEBI:16526"/>
        <dbReference type="ChEBI" id="CHEBI:33019"/>
        <dbReference type="ChEBI" id="CHEBI:37575"/>
        <dbReference type="ChEBI" id="CHEBI:57841"/>
        <dbReference type="ChEBI" id="CHEBI:62890"/>
        <dbReference type="EC" id="2.5.1.3"/>
    </reaction>
</comment>
<dbReference type="Gene3D" id="3.20.20.70">
    <property type="entry name" value="Aldolase class I"/>
    <property type="match status" value="1"/>
</dbReference>
<feature type="binding site" evidence="10">
    <location>
        <position position="72"/>
    </location>
    <ligand>
        <name>Mg(2+)</name>
        <dbReference type="ChEBI" id="CHEBI:18420"/>
    </ligand>
</feature>
<dbReference type="SUPFAM" id="SSF51391">
    <property type="entry name" value="Thiamin phosphate synthase"/>
    <property type="match status" value="1"/>
</dbReference>
<comment type="cofactor">
    <cofactor evidence="10">
        <name>Mg(2+)</name>
        <dbReference type="ChEBI" id="CHEBI:18420"/>
    </cofactor>
    <text evidence="10">Binds 1 Mg(2+) ion per subunit.</text>
</comment>
<feature type="binding site" evidence="10">
    <location>
        <position position="71"/>
    </location>
    <ligand>
        <name>4-amino-2-methyl-5-(diphosphooxymethyl)pyrimidine</name>
        <dbReference type="ChEBI" id="CHEBI:57841"/>
    </ligand>
</feature>
<feature type="domain" description="Thiamine phosphate synthase/TenI" evidence="11">
    <location>
        <begin position="10"/>
        <end position="198"/>
    </location>
</feature>
<keyword evidence="3 10" id="KW-0808">Transferase</keyword>
<dbReference type="InterPro" id="IPR034291">
    <property type="entry name" value="TMP_synthase"/>
</dbReference>
<comment type="caution">
    <text evidence="12">The sequence shown here is derived from an EMBL/GenBank/DDBJ whole genome shotgun (WGS) entry which is preliminary data.</text>
</comment>
<comment type="similarity">
    <text evidence="10">Belongs to the thiamine-phosphate synthase family.</text>
</comment>
<dbReference type="GO" id="GO:0009228">
    <property type="term" value="P:thiamine biosynthetic process"/>
    <property type="evidence" value="ECO:0007669"/>
    <property type="project" value="UniProtKB-KW"/>
</dbReference>
<organism evidence="12 13">
    <name type="scientific">Galactobacter valiniphilus</name>
    <dbReference type="NCBI Taxonomy" id="2676122"/>
    <lineage>
        <taxon>Bacteria</taxon>
        <taxon>Bacillati</taxon>
        <taxon>Actinomycetota</taxon>
        <taxon>Actinomycetes</taxon>
        <taxon>Micrococcales</taxon>
        <taxon>Micrococcaceae</taxon>
        <taxon>Galactobacter</taxon>
    </lineage>
</organism>
<reference evidence="12 13" key="1">
    <citation type="submission" date="2018-07" db="EMBL/GenBank/DDBJ databases">
        <title>Arthrobacter sp. nov., isolated from raw cow's milk with high bacterial count.</title>
        <authorList>
            <person name="Hahne J."/>
            <person name="Isele D."/>
            <person name="Lipski A."/>
        </authorList>
    </citation>
    <scope>NUCLEOTIDE SEQUENCE [LARGE SCALE GENOMIC DNA]</scope>
    <source>
        <strain evidence="12 13">JZ R-35</strain>
    </source>
</reference>
<evidence type="ECO:0000256" key="5">
    <source>
        <dbReference type="ARBA" id="ARBA00022842"/>
    </source>
</evidence>
<dbReference type="GO" id="GO:0005737">
    <property type="term" value="C:cytoplasm"/>
    <property type="evidence" value="ECO:0007669"/>
    <property type="project" value="TreeGrafter"/>
</dbReference>
<dbReference type="InterPro" id="IPR013785">
    <property type="entry name" value="Aldolase_TIM"/>
</dbReference>
<dbReference type="InterPro" id="IPR036206">
    <property type="entry name" value="ThiamineP_synth_sf"/>
</dbReference>
<comment type="catalytic activity">
    <reaction evidence="7 10">
        <text>4-methyl-5-(2-phosphooxyethyl)-thiazole + 4-amino-2-methyl-5-(diphosphooxymethyl)pyrimidine + H(+) = thiamine phosphate + diphosphate</text>
        <dbReference type="Rhea" id="RHEA:22328"/>
        <dbReference type="ChEBI" id="CHEBI:15378"/>
        <dbReference type="ChEBI" id="CHEBI:33019"/>
        <dbReference type="ChEBI" id="CHEBI:37575"/>
        <dbReference type="ChEBI" id="CHEBI:57841"/>
        <dbReference type="ChEBI" id="CHEBI:58296"/>
        <dbReference type="EC" id="2.5.1.3"/>
    </reaction>
</comment>
<protein>
    <recommendedName>
        <fullName evidence="10">Thiamine-phosphate synthase</fullName>
        <shortName evidence="10">TP synthase</shortName>
        <shortName evidence="10">TPS</shortName>
        <ecNumber evidence="10">2.5.1.3</ecNumber>
    </recommendedName>
    <alternativeName>
        <fullName evidence="10">Thiamine-phosphate pyrophosphorylase</fullName>
        <shortName evidence="10">TMP pyrophosphorylase</shortName>
        <shortName evidence="10">TMP-PPase</shortName>
    </alternativeName>
</protein>
<evidence type="ECO:0000256" key="2">
    <source>
        <dbReference type="ARBA" id="ARBA00005165"/>
    </source>
</evidence>
<dbReference type="RefSeq" id="WP_119424585.1">
    <property type="nucleotide sequence ID" value="NZ_QQXK01000013.1"/>
</dbReference>
<evidence type="ECO:0000256" key="7">
    <source>
        <dbReference type="ARBA" id="ARBA00047334"/>
    </source>
</evidence>
<keyword evidence="4 10" id="KW-0479">Metal-binding</keyword>
<keyword evidence="5 10" id="KW-0460">Magnesium</keyword>
<keyword evidence="6 10" id="KW-0784">Thiamine biosynthesis</keyword>
<keyword evidence="13" id="KW-1185">Reference proteome</keyword>
<dbReference type="PANTHER" id="PTHR20857">
    <property type="entry name" value="THIAMINE-PHOSPHATE PYROPHOSPHORYLASE"/>
    <property type="match status" value="1"/>
</dbReference>
<evidence type="ECO:0000256" key="6">
    <source>
        <dbReference type="ARBA" id="ARBA00022977"/>
    </source>
</evidence>